<evidence type="ECO:0000256" key="4">
    <source>
        <dbReference type="ARBA" id="ARBA00022801"/>
    </source>
</evidence>
<dbReference type="InterPro" id="IPR001915">
    <property type="entry name" value="Peptidase_M48"/>
</dbReference>
<keyword evidence="4" id="KW-0378">Hydrolase</keyword>
<evidence type="ECO:0000256" key="6">
    <source>
        <dbReference type="ARBA" id="ARBA00023049"/>
    </source>
</evidence>
<dbReference type="STRING" id="3469.A0A4Y7JH09"/>
<dbReference type="OMA" id="KAIHNSV"/>
<proteinExistence type="predicted"/>
<dbReference type="EMBL" id="CM010718">
    <property type="protein sequence ID" value="RZC59320.1"/>
    <property type="molecule type" value="Genomic_DNA"/>
</dbReference>
<keyword evidence="3" id="KW-0479">Metal-binding</keyword>
<dbReference type="GO" id="GO:0006508">
    <property type="term" value="P:proteolysis"/>
    <property type="evidence" value="ECO:0007669"/>
    <property type="project" value="UniProtKB-KW"/>
</dbReference>
<accession>A0A4Y7JH09</accession>
<dbReference type="Pfam" id="PF01435">
    <property type="entry name" value="Peptidase_M48"/>
    <property type="match status" value="1"/>
</dbReference>
<feature type="compositionally biased region" description="Pro residues" evidence="7">
    <location>
        <begin position="1"/>
        <end position="20"/>
    </location>
</feature>
<dbReference type="GO" id="GO:0004222">
    <property type="term" value="F:metalloendopeptidase activity"/>
    <property type="evidence" value="ECO:0007669"/>
    <property type="project" value="InterPro"/>
</dbReference>
<dbReference type="GO" id="GO:0046872">
    <property type="term" value="F:metal ion binding"/>
    <property type="evidence" value="ECO:0007669"/>
    <property type="project" value="UniProtKB-KW"/>
</dbReference>
<organism evidence="9 10">
    <name type="scientific">Papaver somniferum</name>
    <name type="common">Opium poppy</name>
    <dbReference type="NCBI Taxonomy" id="3469"/>
    <lineage>
        <taxon>Eukaryota</taxon>
        <taxon>Viridiplantae</taxon>
        <taxon>Streptophyta</taxon>
        <taxon>Embryophyta</taxon>
        <taxon>Tracheophyta</taxon>
        <taxon>Spermatophyta</taxon>
        <taxon>Magnoliopsida</taxon>
        <taxon>Ranunculales</taxon>
        <taxon>Papaveraceae</taxon>
        <taxon>Papaveroideae</taxon>
        <taxon>Papaver</taxon>
    </lineage>
</organism>
<keyword evidence="6" id="KW-0482">Metalloprotease</keyword>
<dbReference type="FunFam" id="3.30.2010.10:FF:000007">
    <property type="entry name" value="Peptidase M48 family protein"/>
    <property type="match status" value="1"/>
</dbReference>
<dbReference type="Proteomes" id="UP000316621">
    <property type="component" value="Chromosome 4"/>
</dbReference>
<keyword evidence="5" id="KW-0862">Zinc</keyword>
<gene>
    <name evidence="9" type="ORF">C5167_006624</name>
</gene>
<evidence type="ECO:0000256" key="5">
    <source>
        <dbReference type="ARBA" id="ARBA00022833"/>
    </source>
</evidence>
<evidence type="ECO:0000259" key="8">
    <source>
        <dbReference type="Pfam" id="PF01435"/>
    </source>
</evidence>
<feature type="region of interest" description="Disordered" evidence="7">
    <location>
        <begin position="1"/>
        <end position="24"/>
    </location>
</feature>
<feature type="domain" description="Peptidase M48" evidence="8">
    <location>
        <begin position="359"/>
        <end position="553"/>
    </location>
</feature>
<protein>
    <recommendedName>
        <fullName evidence="8">Peptidase M48 domain-containing protein</fullName>
    </recommendedName>
</protein>
<keyword evidence="2" id="KW-0645">Protease</keyword>
<evidence type="ECO:0000256" key="3">
    <source>
        <dbReference type="ARBA" id="ARBA00022723"/>
    </source>
</evidence>
<dbReference type="Gene3D" id="3.30.2010.10">
    <property type="entry name" value="Metalloproteases ('zincins'), catalytic domain"/>
    <property type="match status" value="1"/>
</dbReference>
<dbReference type="AlphaFoldDB" id="A0A4Y7JH09"/>
<evidence type="ECO:0000313" key="9">
    <source>
        <dbReference type="EMBL" id="RZC59320.1"/>
    </source>
</evidence>
<comment type="cofactor">
    <cofactor evidence="1">
        <name>Zn(2+)</name>
        <dbReference type="ChEBI" id="CHEBI:29105"/>
    </cofactor>
</comment>
<dbReference type="Gramene" id="RZC59320">
    <property type="protein sequence ID" value="RZC59320"/>
    <property type="gene ID" value="C5167_006624"/>
</dbReference>
<evidence type="ECO:0000256" key="7">
    <source>
        <dbReference type="SAM" id="MobiDB-lite"/>
    </source>
</evidence>
<dbReference type="PANTHER" id="PTHR10120">
    <property type="entry name" value="CAAX PRENYL PROTEASE 1"/>
    <property type="match status" value="1"/>
</dbReference>
<name>A0A4Y7JH09_PAPSO</name>
<evidence type="ECO:0000256" key="1">
    <source>
        <dbReference type="ARBA" id="ARBA00001947"/>
    </source>
</evidence>
<evidence type="ECO:0000313" key="10">
    <source>
        <dbReference type="Proteomes" id="UP000316621"/>
    </source>
</evidence>
<dbReference type="CDD" id="cd07325">
    <property type="entry name" value="M48_Ste24p_like"/>
    <property type="match status" value="1"/>
</dbReference>
<keyword evidence="10" id="KW-1185">Reference proteome</keyword>
<evidence type="ECO:0000256" key="2">
    <source>
        <dbReference type="ARBA" id="ARBA00022670"/>
    </source>
</evidence>
<reference evidence="9 10" key="1">
    <citation type="journal article" date="2018" name="Science">
        <title>The opium poppy genome and morphinan production.</title>
        <authorList>
            <person name="Guo L."/>
            <person name="Winzer T."/>
            <person name="Yang X."/>
            <person name="Li Y."/>
            <person name="Ning Z."/>
            <person name="He Z."/>
            <person name="Teodor R."/>
            <person name="Lu Y."/>
            <person name="Bowser T.A."/>
            <person name="Graham I.A."/>
            <person name="Ye K."/>
        </authorList>
    </citation>
    <scope>NUCLEOTIDE SEQUENCE [LARGE SCALE GENOMIC DNA]</scope>
    <source>
        <strain evidence="10">cv. HN1</strain>
        <tissue evidence="9">Leaves</tissue>
    </source>
</reference>
<sequence>MAEQLHPPPSEGHEPPPPQPASETTEIHLNQESHALAIIPIEHSLLSTDPEIEEWETKLRGWLHTVPKRRNVSAEEMESWISSSGIPLPQQLQSLHRLELYQRVLKIHKLIRRPNQVKEGGSLDQSQARFQRTDQWIPVYSWLESLDRNEVVKSKEITEWLDDNPEIKDNLYGRHSRYHLMHYIQKCHMKILKRQGKIPKVVKKVSSLVTPVKFLSDTVIQAPIAASPATPLNTIRNSVTPPSMTTPQPKVLNSTVTPLATPLSLPDNISSNLFKSNEVALAKYGEALSKYELRVGPVVFKDLDADDIRHPLDKQNTLILKAIPGLNEIVKALVGTVAEQVMILENIGTSVLVAENQLSDLHKLMVEAAEVLNIESPDLYVRQNPVPNAYTLAVSGRKPFVVVHTSLVELLTRRELQAVLAHELGHLKCDHGVWLTLANILTLGAYSVPGFGGIIAQRLEEQLFRWLRAAELTCDRAALVVAQDPKVVVSVLMKLAGGCPSLSDQLNVDAFLEQARSYDKASSSPFGWYIRNAQTSQLSHPLPVLRAREIDEWSKSQEYKSLLSRARRISSAQKV</sequence>